<evidence type="ECO:0000259" key="2">
    <source>
        <dbReference type="Pfam" id="PF03281"/>
    </source>
</evidence>
<protein>
    <recommendedName>
        <fullName evidence="6">Mab-21-like HhH/H2TH-like domain-containing protein</fullName>
    </recommendedName>
</protein>
<dbReference type="InterPro" id="IPR046906">
    <property type="entry name" value="Mab-21_HhH/H2TH-like"/>
</dbReference>
<dbReference type="Proteomes" id="UP000596742">
    <property type="component" value="Unassembled WGS sequence"/>
</dbReference>
<evidence type="ECO:0000313" key="4">
    <source>
        <dbReference type="EMBL" id="VDI44654.1"/>
    </source>
</evidence>
<gene>
    <name evidence="4" type="ORF">MGAL_10B047635</name>
</gene>
<dbReference type="Pfam" id="PF20266">
    <property type="entry name" value="Mab-21_C"/>
    <property type="match status" value="1"/>
</dbReference>
<dbReference type="EMBL" id="UYJE01006284">
    <property type="protein sequence ID" value="VDI44654.1"/>
    <property type="molecule type" value="Genomic_DNA"/>
</dbReference>
<feature type="domain" description="Mab-21-like HhH/H2TH-like" evidence="3">
    <location>
        <begin position="221"/>
        <end position="312"/>
    </location>
</feature>
<evidence type="ECO:0000256" key="1">
    <source>
        <dbReference type="ARBA" id="ARBA00008307"/>
    </source>
</evidence>
<dbReference type="InterPro" id="IPR024810">
    <property type="entry name" value="MAB21L/cGLR"/>
</dbReference>
<dbReference type="AlphaFoldDB" id="A0A8B6F4V7"/>
<dbReference type="Gene3D" id="1.10.1410.40">
    <property type="match status" value="1"/>
</dbReference>
<dbReference type="SMART" id="SM01265">
    <property type="entry name" value="Mab-21"/>
    <property type="match status" value="1"/>
</dbReference>
<dbReference type="PANTHER" id="PTHR10656">
    <property type="entry name" value="CELL FATE DETERMINING PROTEIN MAB21-RELATED"/>
    <property type="match status" value="1"/>
</dbReference>
<evidence type="ECO:0008006" key="6">
    <source>
        <dbReference type="Google" id="ProtNLM"/>
    </source>
</evidence>
<dbReference type="PANTHER" id="PTHR10656:SF69">
    <property type="entry name" value="MAB-21-LIKE HHH_H2TH-LIKE DOMAIN-CONTAINING PROTEIN"/>
    <property type="match status" value="1"/>
</dbReference>
<comment type="similarity">
    <text evidence="1">Belongs to the mab-21 family.</text>
</comment>
<dbReference type="OrthoDB" id="6130400at2759"/>
<reference evidence="4" key="1">
    <citation type="submission" date="2018-11" db="EMBL/GenBank/DDBJ databases">
        <authorList>
            <person name="Alioto T."/>
            <person name="Alioto T."/>
        </authorList>
    </citation>
    <scope>NUCLEOTIDE SEQUENCE</scope>
</reference>
<dbReference type="Pfam" id="PF03281">
    <property type="entry name" value="Mab-21"/>
    <property type="match status" value="1"/>
</dbReference>
<sequence length="610" mass="70694">MCQKIIGTEELVQTRRKMNAVRDNLSSNETSSFFTSGSFGEGLEMRGSDVDIMTTIEDTEVSEDRNVHFDPVKTYFIMETDEAPLGFTQLRLIHSDSLSTLYFCDEIGGEYYLSNVYVKQLLMTKNTPIVHGPCISDTWGLLDIACCLHSKNWISQAAQWITRSNNSWPTYDVKQSIIQHGVLFVPKGVQGSIKEDLEWRISFSVGEKFLVYTFTHSQLLCYALMKIILKDVIDTDLDCKELLCSYFLKTILFWISEEMPHTIWKPACMIPNFMRYFRRLIYCVENSVCPHYFIPENNLFAIKIRGHAQETLLQKLITLNSYGWQCILFSDQINKSALQINSEMMSINAFNDKSLKFIVSYFGYGTDALIISLPFSLIKVVQRILSFESSKIKHLYSLYMSNICRYNVQSLPFVSTYTNKSSYKQYKTCISTCLLSTHHDAVSGWLMTASFFYKTRQYKIALEILHYSLRKCSPKKLYHEIDLSDIHYELISLHMFKQMSIVQLTKLLLVKEVRLIQNSYFTPDEFKIVDNTKHYRIPPVVYIHSLRFLCHYHLNNIIQCRHSLIDLQITIDKELFISNVAQKAESLHILGIIFQLVGDKKSAKQACLKA</sequence>
<keyword evidence="5" id="KW-1185">Reference proteome</keyword>
<evidence type="ECO:0000313" key="5">
    <source>
        <dbReference type="Proteomes" id="UP000596742"/>
    </source>
</evidence>
<dbReference type="InterPro" id="IPR046903">
    <property type="entry name" value="Mab-21-like_nuc_Trfase"/>
</dbReference>
<evidence type="ECO:0000259" key="3">
    <source>
        <dbReference type="Pfam" id="PF20266"/>
    </source>
</evidence>
<name>A0A8B6F4V7_MYTGA</name>
<comment type="caution">
    <text evidence="4">The sequence shown here is derived from an EMBL/GenBank/DDBJ whole genome shotgun (WGS) entry which is preliminary data.</text>
</comment>
<organism evidence="4 5">
    <name type="scientific">Mytilus galloprovincialis</name>
    <name type="common">Mediterranean mussel</name>
    <dbReference type="NCBI Taxonomy" id="29158"/>
    <lineage>
        <taxon>Eukaryota</taxon>
        <taxon>Metazoa</taxon>
        <taxon>Spiralia</taxon>
        <taxon>Lophotrochozoa</taxon>
        <taxon>Mollusca</taxon>
        <taxon>Bivalvia</taxon>
        <taxon>Autobranchia</taxon>
        <taxon>Pteriomorphia</taxon>
        <taxon>Mytilida</taxon>
        <taxon>Mytiloidea</taxon>
        <taxon>Mytilidae</taxon>
        <taxon>Mytilinae</taxon>
        <taxon>Mytilus</taxon>
    </lineage>
</organism>
<proteinExistence type="inferred from homology"/>
<feature type="non-terminal residue" evidence="4">
    <location>
        <position position="610"/>
    </location>
</feature>
<accession>A0A8B6F4V7</accession>
<feature type="domain" description="Mab-21-like nucleotidyltransferase" evidence="2">
    <location>
        <begin position="143"/>
        <end position="210"/>
    </location>
</feature>